<comment type="caution">
    <text evidence="2">The sequence shown here is derived from an EMBL/GenBank/DDBJ whole genome shotgun (WGS) entry which is preliminary data.</text>
</comment>
<evidence type="ECO:0000313" key="2">
    <source>
        <dbReference type="EMBL" id="PLW07663.1"/>
    </source>
</evidence>
<dbReference type="Proteomes" id="UP000235392">
    <property type="component" value="Unassembled WGS sequence"/>
</dbReference>
<dbReference type="AlphaFoldDB" id="A0A2N5S366"/>
<sequence length="145" mass="16476">MRHQACTARYRSVIGRTTNHCWQPDCPPLPLSRNPSDQDENQPKKISRPEKTPKQPGIKERQKIALDQSIVTAMVFRQYSKDVKVVAVKMSLRGLDRRDKNCSADLFENRVAVGFFEKFRCVQVRAAQLLEVTSPLRKVGPVGGQ</sequence>
<feature type="region of interest" description="Disordered" evidence="1">
    <location>
        <begin position="28"/>
        <end position="61"/>
    </location>
</feature>
<evidence type="ECO:0000256" key="1">
    <source>
        <dbReference type="SAM" id="MobiDB-lite"/>
    </source>
</evidence>
<organism evidence="2 3">
    <name type="scientific">Puccinia coronata f. sp. avenae</name>
    <dbReference type="NCBI Taxonomy" id="200324"/>
    <lineage>
        <taxon>Eukaryota</taxon>
        <taxon>Fungi</taxon>
        <taxon>Dikarya</taxon>
        <taxon>Basidiomycota</taxon>
        <taxon>Pucciniomycotina</taxon>
        <taxon>Pucciniomycetes</taxon>
        <taxon>Pucciniales</taxon>
        <taxon>Pucciniaceae</taxon>
        <taxon>Puccinia</taxon>
    </lineage>
</organism>
<accession>A0A2N5S366</accession>
<name>A0A2N5S366_9BASI</name>
<evidence type="ECO:0000313" key="3">
    <source>
        <dbReference type="Proteomes" id="UP000235392"/>
    </source>
</evidence>
<gene>
    <name evidence="2" type="ORF">PCASD_21727</name>
</gene>
<protein>
    <submittedName>
        <fullName evidence="2">Uncharacterized protein</fullName>
    </submittedName>
</protein>
<feature type="compositionally biased region" description="Basic and acidic residues" evidence="1">
    <location>
        <begin position="41"/>
        <end position="61"/>
    </location>
</feature>
<proteinExistence type="predicted"/>
<reference evidence="2 3" key="1">
    <citation type="submission" date="2017-11" db="EMBL/GenBank/DDBJ databases">
        <title>De novo assembly and phasing of dikaryotic genomes from two isolates of Puccinia coronata f. sp. avenae, the causal agent of oat crown rust.</title>
        <authorList>
            <person name="Miller M.E."/>
            <person name="Zhang Y."/>
            <person name="Omidvar V."/>
            <person name="Sperschneider J."/>
            <person name="Schwessinger B."/>
            <person name="Raley C."/>
            <person name="Palmer J.M."/>
            <person name="Garnica D."/>
            <person name="Upadhyaya N."/>
            <person name="Rathjen J."/>
            <person name="Taylor J.M."/>
            <person name="Park R.F."/>
            <person name="Dodds P.N."/>
            <person name="Hirsch C.D."/>
            <person name="Kianian S.F."/>
            <person name="Figueroa M."/>
        </authorList>
    </citation>
    <scope>NUCLEOTIDE SEQUENCE [LARGE SCALE GENOMIC DNA]</scope>
    <source>
        <strain evidence="2">12SD80</strain>
    </source>
</reference>
<dbReference type="EMBL" id="PGCI01001114">
    <property type="protein sequence ID" value="PLW07663.1"/>
    <property type="molecule type" value="Genomic_DNA"/>
</dbReference>
<feature type="non-terminal residue" evidence="2">
    <location>
        <position position="145"/>
    </location>
</feature>